<reference evidence="3" key="1">
    <citation type="journal article" date="2019" name="Int. J. Syst. Evol. Microbiol.">
        <title>The Global Catalogue of Microorganisms (GCM) 10K type strain sequencing project: providing services to taxonomists for standard genome sequencing and annotation.</title>
        <authorList>
            <consortium name="The Broad Institute Genomics Platform"/>
            <consortium name="The Broad Institute Genome Sequencing Center for Infectious Disease"/>
            <person name="Wu L."/>
            <person name="Ma J."/>
        </authorList>
    </citation>
    <scope>NUCLEOTIDE SEQUENCE [LARGE SCALE GENOMIC DNA]</scope>
    <source>
        <strain evidence="3">CCUG 53903</strain>
    </source>
</reference>
<feature type="compositionally biased region" description="Basic and acidic residues" evidence="1">
    <location>
        <begin position="410"/>
        <end position="432"/>
    </location>
</feature>
<sequence length="464" mass="49446">MAQPLKEMINVDSVSVLADGLAAAWAPFPRARFVAQALAGLDGLELKARVAHVAAALHDALPMPYPQAAGLVRECASRVTLDMWSGWPATEHTATRGLDHLADAMDTLAVLTPYATGEFAVRPYLERHRDDAFKIMYGWTESPDEHLRRLASEGSRPRLPWAGRVGWLMTPGPTLPLLDRLRDDPSEYVRRSVANHVNDLAKDHPATALDLLARWRSDGGSHVEKVLRHAIRGLLRAGHPEALALLGATPGSGTADALTLESETVAVGGKLTFTVTVTAGAAGPVLLKYAVRRAGSRRVFHLGQRDAVGSGETFTVRKSHSFRPVTTRDEPPGARELDVIVNGRVAATIPFTLVLGRDDDQSDSGVRTDSQLATGTQGTSAHDGRARHTTPVDDGVAGIGTHLGTSQSYDRTDAGDDKTRDAARAGDNKTPDTARAGGGRTRDGARAGDGKTPDGARAEEGLLR</sequence>
<feature type="compositionally biased region" description="Polar residues" evidence="1">
    <location>
        <begin position="363"/>
        <end position="380"/>
    </location>
</feature>
<proteinExistence type="predicted"/>
<keyword evidence="3" id="KW-1185">Reference proteome</keyword>
<accession>A0ABW1CP77</accession>
<protein>
    <submittedName>
        <fullName evidence="2">DNA alkylation repair protein</fullName>
    </submittedName>
</protein>
<gene>
    <name evidence="2" type="ORF">ACFPZ3_22155</name>
</gene>
<dbReference type="InterPro" id="IPR016024">
    <property type="entry name" value="ARM-type_fold"/>
</dbReference>
<organism evidence="2 3">
    <name type="scientific">Nonomuraea insulae</name>
    <dbReference type="NCBI Taxonomy" id="1616787"/>
    <lineage>
        <taxon>Bacteria</taxon>
        <taxon>Bacillati</taxon>
        <taxon>Actinomycetota</taxon>
        <taxon>Actinomycetes</taxon>
        <taxon>Streptosporangiales</taxon>
        <taxon>Streptosporangiaceae</taxon>
        <taxon>Nonomuraea</taxon>
    </lineage>
</organism>
<dbReference type="RefSeq" id="WP_379516096.1">
    <property type="nucleotide sequence ID" value="NZ_JBHSPA010000026.1"/>
</dbReference>
<dbReference type="Proteomes" id="UP001596058">
    <property type="component" value="Unassembled WGS sequence"/>
</dbReference>
<feature type="compositionally biased region" description="Basic and acidic residues" evidence="1">
    <location>
        <begin position="440"/>
        <end position="464"/>
    </location>
</feature>
<dbReference type="EMBL" id="JBHSPA010000026">
    <property type="protein sequence ID" value="MFC5826581.1"/>
    <property type="molecule type" value="Genomic_DNA"/>
</dbReference>
<feature type="region of interest" description="Disordered" evidence="1">
    <location>
        <begin position="356"/>
        <end position="464"/>
    </location>
</feature>
<evidence type="ECO:0000313" key="3">
    <source>
        <dbReference type="Proteomes" id="UP001596058"/>
    </source>
</evidence>
<evidence type="ECO:0000256" key="1">
    <source>
        <dbReference type="SAM" id="MobiDB-lite"/>
    </source>
</evidence>
<name>A0ABW1CP77_9ACTN</name>
<evidence type="ECO:0000313" key="2">
    <source>
        <dbReference type="EMBL" id="MFC5826581.1"/>
    </source>
</evidence>
<dbReference type="Gene3D" id="1.25.40.290">
    <property type="entry name" value="ARM repeat domains"/>
    <property type="match status" value="1"/>
</dbReference>
<dbReference type="SUPFAM" id="SSF48371">
    <property type="entry name" value="ARM repeat"/>
    <property type="match status" value="1"/>
</dbReference>
<comment type="caution">
    <text evidence="2">The sequence shown here is derived from an EMBL/GenBank/DDBJ whole genome shotgun (WGS) entry which is preliminary data.</text>
</comment>